<organism evidence="4 5">
    <name type="scientific">Saccharopolyspora griseoalba</name>
    <dbReference type="NCBI Taxonomy" id="1431848"/>
    <lineage>
        <taxon>Bacteria</taxon>
        <taxon>Bacillati</taxon>
        <taxon>Actinomycetota</taxon>
        <taxon>Actinomycetes</taxon>
        <taxon>Pseudonocardiales</taxon>
        <taxon>Pseudonocardiaceae</taxon>
        <taxon>Saccharopolyspora</taxon>
    </lineage>
</organism>
<keyword evidence="2" id="KW-0560">Oxidoreductase</keyword>
<name>A0ABW2LV93_9PSEU</name>
<dbReference type="Pfam" id="PF00067">
    <property type="entry name" value="p450"/>
    <property type="match status" value="1"/>
</dbReference>
<keyword evidence="2" id="KW-0479">Metal-binding</keyword>
<dbReference type="PROSITE" id="PS00086">
    <property type="entry name" value="CYTOCHROME_P450"/>
    <property type="match status" value="1"/>
</dbReference>
<dbReference type="InterPro" id="IPR017972">
    <property type="entry name" value="Cyt_P450_CS"/>
</dbReference>
<feature type="compositionally biased region" description="Low complexity" evidence="3">
    <location>
        <begin position="79"/>
        <end position="91"/>
    </location>
</feature>
<dbReference type="Proteomes" id="UP001596504">
    <property type="component" value="Unassembled WGS sequence"/>
</dbReference>
<evidence type="ECO:0000313" key="5">
    <source>
        <dbReference type="Proteomes" id="UP001596504"/>
    </source>
</evidence>
<dbReference type="InterPro" id="IPR002397">
    <property type="entry name" value="Cyt_P450_B"/>
</dbReference>
<feature type="region of interest" description="Disordered" evidence="3">
    <location>
        <begin position="79"/>
        <end position="103"/>
    </location>
</feature>
<dbReference type="Gene3D" id="1.10.630.10">
    <property type="entry name" value="Cytochrome P450"/>
    <property type="match status" value="1"/>
</dbReference>
<evidence type="ECO:0000256" key="2">
    <source>
        <dbReference type="RuleBase" id="RU000461"/>
    </source>
</evidence>
<dbReference type="SUPFAM" id="SSF48264">
    <property type="entry name" value="Cytochrome P450"/>
    <property type="match status" value="1"/>
</dbReference>
<dbReference type="EMBL" id="JBHTCJ010000017">
    <property type="protein sequence ID" value="MFC7344571.1"/>
    <property type="molecule type" value="Genomic_DNA"/>
</dbReference>
<proteinExistence type="inferred from homology"/>
<evidence type="ECO:0000256" key="3">
    <source>
        <dbReference type="SAM" id="MobiDB-lite"/>
    </source>
</evidence>
<sequence>MSTQDLPDLWERMAAFDPATATTEHTDDGLDDLLAAARQHCPAVRAHSGQHGEYVLVTSDALAREVGRDHTRFSARSGIGASNAAGIGNQSDPNCAPLFGQDPHLSSGDPLVDQVELRRRLQPLFTPRASRSWRVYAATLARMRARELVGRGQCEAVRELAHWIPAYIAGALLGVPRRDRPRYRTLATRFFADDASECDHAALYRYLREVLALRRDQPGQDAVSIVLAAGASEQQALEFAVLFSAAGTLTSGDSLATLLHWLACDHELQQQMRSHPDRLPALVDEAARLRGAVATSGRTVTSPTRLGDLELAAGEQVLVCWYAAGADPARHPEANQIRLDRRPRDHSGWGAGAHRCLGQHIAQTTIASILGATLEILPAFAVDPAVSAPRRTFGQLSGLDQLPLIWAPPAD</sequence>
<comment type="caution">
    <text evidence="4">The sequence shown here is derived from an EMBL/GenBank/DDBJ whole genome shotgun (WGS) entry which is preliminary data.</text>
</comment>
<keyword evidence="2" id="KW-0349">Heme</keyword>
<keyword evidence="2" id="KW-0503">Monooxygenase</keyword>
<accession>A0ABW2LV93</accession>
<reference evidence="5" key="1">
    <citation type="journal article" date="2019" name="Int. J. Syst. Evol. Microbiol.">
        <title>The Global Catalogue of Microorganisms (GCM) 10K type strain sequencing project: providing services to taxonomists for standard genome sequencing and annotation.</title>
        <authorList>
            <consortium name="The Broad Institute Genomics Platform"/>
            <consortium name="The Broad Institute Genome Sequencing Center for Infectious Disease"/>
            <person name="Wu L."/>
            <person name="Ma J."/>
        </authorList>
    </citation>
    <scope>NUCLEOTIDE SEQUENCE [LARGE SCALE GENOMIC DNA]</scope>
    <source>
        <strain evidence="5">WLHS5</strain>
    </source>
</reference>
<dbReference type="RefSeq" id="WP_380672482.1">
    <property type="nucleotide sequence ID" value="NZ_JBHTCJ010000017.1"/>
</dbReference>
<dbReference type="PANTHER" id="PTHR46696">
    <property type="entry name" value="P450, PUTATIVE (EUROFUNG)-RELATED"/>
    <property type="match status" value="1"/>
</dbReference>
<keyword evidence="2" id="KW-0408">Iron</keyword>
<evidence type="ECO:0000313" key="4">
    <source>
        <dbReference type="EMBL" id="MFC7344571.1"/>
    </source>
</evidence>
<dbReference type="PANTHER" id="PTHR46696:SF6">
    <property type="entry name" value="P450, PUTATIVE (EUROFUNG)-RELATED"/>
    <property type="match status" value="1"/>
</dbReference>
<gene>
    <name evidence="4" type="ORF">ACFQRI_24455</name>
</gene>
<dbReference type="InterPro" id="IPR036396">
    <property type="entry name" value="Cyt_P450_sf"/>
</dbReference>
<dbReference type="PRINTS" id="PR00359">
    <property type="entry name" value="BP450"/>
</dbReference>
<comment type="similarity">
    <text evidence="1 2">Belongs to the cytochrome P450 family.</text>
</comment>
<keyword evidence="5" id="KW-1185">Reference proteome</keyword>
<dbReference type="InterPro" id="IPR001128">
    <property type="entry name" value="Cyt_P450"/>
</dbReference>
<protein>
    <submittedName>
        <fullName evidence="4">Cytochrome P450</fullName>
    </submittedName>
</protein>
<evidence type="ECO:0000256" key="1">
    <source>
        <dbReference type="ARBA" id="ARBA00010617"/>
    </source>
</evidence>